<proteinExistence type="predicted"/>
<evidence type="ECO:0000313" key="1">
    <source>
        <dbReference type="EMBL" id="OTF69751.1"/>
    </source>
</evidence>
<keyword evidence="2" id="KW-1185">Reference proteome</keyword>
<dbReference type="EMBL" id="MUJZ01068989">
    <property type="protein sequence ID" value="OTF69751.1"/>
    <property type="molecule type" value="Genomic_DNA"/>
</dbReference>
<protein>
    <submittedName>
        <fullName evidence="1">Uncharacterized protein</fullName>
    </submittedName>
</protein>
<accession>A0A1Y3AMT0</accession>
<sequence length="74" mass="8486">MPENMDDFSGYKSLFHIHSNSFDSNNVNPSSARNGSLCDADRKYIRPSVIKDIHNFILFSTNTGRNLYKCRSKL</sequence>
<name>A0A1Y3AMT0_EURMA</name>
<organism evidence="1 2">
    <name type="scientific">Euroglyphus maynei</name>
    <name type="common">Mayne's house dust mite</name>
    <dbReference type="NCBI Taxonomy" id="6958"/>
    <lineage>
        <taxon>Eukaryota</taxon>
        <taxon>Metazoa</taxon>
        <taxon>Ecdysozoa</taxon>
        <taxon>Arthropoda</taxon>
        <taxon>Chelicerata</taxon>
        <taxon>Arachnida</taxon>
        <taxon>Acari</taxon>
        <taxon>Acariformes</taxon>
        <taxon>Sarcoptiformes</taxon>
        <taxon>Astigmata</taxon>
        <taxon>Psoroptidia</taxon>
        <taxon>Analgoidea</taxon>
        <taxon>Pyroglyphidae</taxon>
        <taxon>Pyroglyphinae</taxon>
        <taxon>Euroglyphus</taxon>
    </lineage>
</organism>
<evidence type="ECO:0000313" key="2">
    <source>
        <dbReference type="Proteomes" id="UP000194236"/>
    </source>
</evidence>
<gene>
    <name evidence="1" type="ORF">BLA29_014422</name>
</gene>
<reference evidence="1 2" key="1">
    <citation type="submission" date="2017-03" db="EMBL/GenBank/DDBJ databases">
        <title>Genome Survey of Euroglyphus maynei.</title>
        <authorList>
            <person name="Arlian L.G."/>
            <person name="Morgan M.S."/>
            <person name="Rider S.D."/>
        </authorList>
    </citation>
    <scope>NUCLEOTIDE SEQUENCE [LARGE SCALE GENOMIC DNA]</scope>
    <source>
        <strain evidence="1">Arlian Lab</strain>
        <tissue evidence="1">Whole body</tissue>
    </source>
</reference>
<comment type="caution">
    <text evidence="1">The sequence shown here is derived from an EMBL/GenBank/DDBJ whole genome shotgun (WGS) entry which is preliminary data.</text>
</comment>
<dbReference type="Proteomes" id="UP000194236">
    <property type="component" value="Unassembled WGS sequence"/>
</dbReference>
<dbReference type="AlphaFoldDB" id="A0A1Y3AMT0"/>